<dbReference type="Pfam" id="PF13412">
    <property type="entry name" value="HTH_24"/>
    <property type="match status" value="1"/>
</dbReference>
<dbReference type="SUPFAM" id="SSF46785">
    <property type="entry name" value="Winged helix' DNA-binding domain"/>
    <property type="match status" value="1"/>
</dbReference>
<dbReference type="InterPro" id="IPR000600">
    <property type="entry name" value="ROK"/>
</dbReference>
<dbReference type="EMBL" id="VKKG01000001">
    <property type="protein sequence ID" value="TRY19618.1"/>
    <property type="molecule type" value="Genomic_DNA"/>
</dbReference>
<gene>
    <name evidence="2" type="ORF">FOJ82_01600</name>
</gene>
<dbReference type="Gene3D" id="3.30.420.40">
    <property type="match status" value="2"/>
</dbReference>
<dbReference type="Gene3D" id="1.10.10.10">
    <property type="entry name" value="Winged helix-like DNA-binding domain superfamily/Winged helix DNA-binding domain"/>
    <property type="match status" value="1"/>
</dbReference>
<sequence length="405" mass="41506">MSTASSQSDVNRSAVLAQIGANGPASRAELARLIGVSPALVTQITKQLLADGLIVELEFTPSNGGRPARQLGLAADAGHAIGVKVAPDHATFVEVGIDGSVVRSATEPFDTAALTAVATLAGMLRGFIDGGGDRPLLGLGVGLPADVDDQSLGNVNSTQLGWSRAPLGNVLRQELELPVLVENNVNALAMAEMLHGQARGHEDVLVVTIGTGIGAGIIADGVIVRGHGGGAGEIGHFPVDREGPQCQCGARGCLEAFIGQDALVRRAKEQGTIPASGTITTLRTQADAGDAASVAMFAEAGGMLGRVVAGVANVLDPEILILLGEGIEAWAHWRDAFDEAFRSALMPRKRGLEVAVETWQDDRWAQGAASLVLATPFDAAGLAGEQGRLVRERLTGSGGAGRGGR</sequence>
<evidence type="ECO:0000313" key="2">
    <source>
        <dbReference type="EMBL" id="TRY19618.1"/>
    </source>
</evidence>
<dbReference type="InterPro" id="IPR036388">
    <property type="entry name" value="WH-like_DNA-bd_sf"/>
</dbReference>
<organism evidence="2 3">
    <name type="scientific">Tessaracoccus rhinocerotis</name>
    <dbReference type="NCBI Taxonomy" id="1689449"/>
    <lineage>
        <taxon>Bacteria</taxon>
        <taxon>Bacillati</taxon>
        <taxon>Actinomycetota</taxon>
        <taxon>Actinomycetes</taxon>
        <taxon>Propionibacteriales</taxon>
        <taxon>Propionibacteriaceae</taxon>
        <taxon>Tessaracoccus</taxon>
    </lineage>
</organism>
<dbReference type="InterPro" id="IPR049874">
    <property type="entry name" value="ROK_cs"/>
</dbReference>
<evidence type="ECO:0000313" key="3">
    <source>
        <dbReference type="Proteomes" id="UP000317638"/>
    </source>
</evidence>
<protein>
    <submittedName>
        <fullName evidence="2">ROK family transcriptional regulator</fullName>
    </submittedName>
</protein>
<dbReference type="Proteomes" id="UP000317638">
    <property type="component" value="Unassembled WGS sequence"/>
</dbReference>
<dbReference type="PROSITE" id="PS01125">
    <property type="entry name" value="ROK"/>
    <property type="match status" value="1"/>
</dbReference>
<name>A0A553K4H5_9ACTN</name>
<dbReference type="RefSeq" id="WP_143936704.1">
    <property type="nucleotide sequence ID" value="NZ_VKKG01000001.1"/>
</dbReference>
<dbReference type="InterPro" id="IPR043129">
    <property type="entry name" value="ATPase_NBD"/>
</dbReference>
<comment type="similarity">
    <text evidence="1">Belongs to the ROK (NagC/XylR) family.</text>
</comment>
<keyword evidence="3" id="KW-1185">Reference proteome</keyword>
<reference evidence="2 3" key="1">
    <citation type="submission" date="2019-07" db="EMBL/GenBank/DDBJ databases">
        <authorList>
            <person name="Zhou L.-Y."/>
        </authorList>
    </citation>
    <scope>NUCLEOTIDE SEQUENCE [LARGE SCALE GENOMIC DNA]</scope>
    <source>
        <strain evidence="2 3">YIM 101269</strain>
    </source>
</reference>
<dbReference type="SUPFAM" id="SSF53067">
    <property type="entry name" value="Actin-like ATPase domain"/>
    <property type="match status" value="1"/>
</dbReference>
<dbReference type="OrthoDB" id="3189808at2"/>
<dbReference type="PANTHER" id="PTHR18964">
    <property type="entry name" value="ROK (REPRESSOR, ORF, KINASE) FAMILY"/>
    <property type="match status" value="1"/>
</dbReference>
<dbReference type="PANTHER" id="PTHR18964:SF149">
    <property type="entry name" value="BIFUNCTIONAL UDP-N-ACETYLGLUCOSAMINE 2-EPIMERASE_N-ACETYLMANNOSAMINE KINASE"/>
    <property type="match status" value="1"/>
</dbReference>
<comment type="caution">
    <text evidence="2">The sequence shown here is derived from an EMBL/GenBank/DDBJ whole genome shotgun (WGS) entry which is preliminary data.</text>
</comment>
<proteinExistence type="inferred from homology"/>
<accession>A0A553K4H5</accession>
<dbReference type="Pfam" id="PF00480">
    <property type="entry name" value="ROK"/>
    <property type="match status" value="1"/>
</dbReference>
<dbReference type="AlphaFoldDB" id="A0A553K4H5"/>
<dbReference type="InterPro" id="IPR036390">
    <property type="entry name" value="WH_DNA-bd_sf"/>
</dbReference>
<evidence type="ECO:0000256" key="1">
    <source>
        <dbReference type="ARBA" id="ARBA00006479"/>
    </source>
</evidence>